<evidence type="ECO:0000313" key="2">
    <source>
        <dbReference type="EMBL" id="CAA6826565.1"/>
    </source>
</evidence>
<dbReference type="EMBL" id="CACVAS010000147">
    <property type="protein sequence ID" value="CAA6826565.1"/>
    <property type="molecule type" value="Genomic_DNA"/>
</dbReference>
<dbReference type="InterPro" id="IPR008538">
    <property type="entry name" value="Uma2"/>
</dbReference>
<dbReference type="PANTHER" id="PTHR36558:SF1">
    <property type="entry name" value="RESTRICTION ENDONUCLEASE DOMAIN-CONTAINING PROTEIN-RELATED"/>
    <property type="match status" value="1"/>
</dbReference>
<dbReference type="InterPro" id="IPR011335">
    <property type="entry name" value="Restrct_endonuc-II-like"/>
</dbReference>
<evidence type="ECO:0000259" key="1">
    <source>
        <dbReference type="Pfam" id="PF05685"/>
    </source>
</evidence>
<dbReference type="SUPFAM" id="SSF52980">
    <property type="entry name" value="Restriction endonuclease-like"/>
    <property type="match status" value="1"/>
</dbReference>
<accession>A0A6S6U4D5</accession>
<name>A0A6S6U4D5_9BACT</name>
<organism evidence="2">
    <name type="scientific">uncultured Sulfurovum sp</name>
    <dbReference type="NCBI Taxonomy" id="269237"/>
    <lineage>
        <taxon>Bacteria</taxon>
        <taxon>Pseudomonadati</taxon>
        <taxon>Campylobacterota</taxon>
        <taxon>Epsilonproteobacteria</taxon>
        <taxon>Campylobacterales</taxon>
        <taxon>Sulfurovaceae</taxon>
        <taxon>Sulfurovum</taxon>
        <taxon>environmental samples</taxon>
    </lineage>
</organism>
<dbReference type="InterPro" id="IPR012296">
    <property type="entry name" value="Nuclease_put_TT1808"/>
</dbReference>
<feature type="domain" description="Putative restriction endonuclease" evidence="1">
    <location>
        <begin position="10"/>
        <end position="148"/>
    </location>
</feature>
<dbReference type="CDD" id="cd06260">
    <property type="entry name" value="DUF820-like"/>
    <property type="match status" value="1"/>
</dbReference>
<dbReference type="Gene3D" id="3.90.1570.10">
    <property type="entry name" value="tt1808, chain A"/>
    <property type="match status" value="1"/>
</dbReference>
<protein>
    <recommendedName>
        <fullName evidence="1">Putative restriction endonuclease domain-containing protein</fullName>
    </recommendedName>
</protein>
<proteinExistence type="predicted"/>
<sequence length="178" mass="20772">MCVVEYYTYDDYCQWKGDWELISGVPLAMAPAPMINHQVIAGDILFELKSSIGECRECLVFGEADWKVNDDTIVKPDVVLICNETNDAYMTKAPEIIVEVISKTTAKRDEKTKFKLYEEEKVKYYIIVYPNDLKAKIYRLENGKYTKEGDFLTESYNFEETTCKASIDFKKVFKRFRK</sequence>
<gene>
    <name evidence="2" type="ORF">HELGO_WM1606</name>
</gene>
<dbReference type="PANTHER" id="PTHR36558">
    <property type="entry name" value="GLR1098 PROTEIN"/>
    <property type="match status" value="1"/>
</dbReference>
<reference evidence="2" key="1">
    <citation type="submission" date="2020-01" db="EMBL/GenBank/DDBJ databases">
        <authorList>
            <person name="Meier V. D."/>
            <person name="Meier V D."/>
        </authorList>
    </citation>
    <scope>NUCLEOTIDE SEQUENCE</scope>
    <source>
        <strain evidence="2">HLG_WM_MAG_01</strain>
    </source>
</reference>
<dbReference type="AlphaFoldDB" id="A0A6S6U4D5"/>
<dbReference type="Pfam" id="PF05685">
    <property type="entry name" value="Uma2"/>
    <property type="match status" value="1"/>
</dbReference>